<dbReference type="SUPFAM" id="SSF56784">
    <property type="entry name" value="HAD-like"/>
    <property type="match status" value="1"/>
</dbReference>
<dbReference type="InterPro" id="IPR006423">
    <property type="entry name" value="Lipo_e_P4"/>
</dbReference>
<dbReference type="Pfam" id="PF03767">
    <property type="entry name" value="Acid_phosphat_B"/>
    <property type="match status" value="1"/>
</dbReference>
<comment type="caution">
    <text evidence="3">The sequence shown here is derived from an EMBL/GenBank/DDBJ whole genome shotgun (WGS) entry which is preliminary data.</text>
</comment>
<dbReference type="EMBL" id="JACIJR010000001">
    <property type="protein sequence ID" value="MBB5727753.1"/>
    <property type="molecule type" value="Genomic_DNA"/>
</dbReference>
<dbReference type="GO" id="GO:0009279">
    <property type="term" value="C:cell outer membrane"/>
    <property type="evidence" value="ECO:0007669"/>
    <property type="project" value="InterPro"/>
</dbReference>
<proteinExistence type="predicted"/>
<dbReference type="PANTHER" id="PTHR31284:SF10">
    <property type="entry name" value="ACID PHOSPHATASE-LIKE PROTEIN"/>
    <property type="match status" value="1"/>
</dbReference>
<organism evidence="3 4">
    <name type="scientific">Sphingomonas prati</name>
    <dbReference type="NCBI Taxonomy" id="1843237"/>
    <lineage>
        <taxon>Bacteria</taxon>
        <taxon>Pseudomonadati</taxon>
        <taxon>Pseudomonadota</taxon>
        <taxon>Alphaproteobacteria</taxon>
        <taxon>Sphingomonadales</taxon>
        <taxon>Sphingomonadaceae</taxon>
        <taxon>Sphingomonas</taxon>
    </lineage>
</organism>
<dbReference type="InterPro" id="IPR036412">
    <property type="entry name" value="HAD-like_sf"/>
</dbReference>
<feature type="chain" id="PRO_5031231488" evidence="2">
    <location>
        <begin position="20"/>
        <end position="274"/>
    </location>
</feature>
<dbReference type="PANTHER" id="PTHR31284">
    <property type="entry name" value="ACID PHOSPHATASE-LIKE PROTEIN"/>
    <property type="match status" value="1"/>
</dbReference>
<evidence type="ECO:0000313" key="3">
    <source>
        <dbReference type="EMBL" id="MBB5727753.1"/>
    </source>
</evidence>
<evidence type="ECO:0000256" key="1">
    <source>
        <dbReference type="ARBA" id="ARBA00022729"/>
    </source>
</evidence>
<feature type="signal peptide" evidence="2">
    <location>
        <begin position="1"/>
        <end position="19"/>
    </location>
</feature>
<reference evidence="3 4" key="1">
    <citation type="submission" date="2020-08" db="EMBL/GenBank/DDBJ databases">
        <title>Genomic Encyclopedia of Type Strains, Phase IV (KMG-IV): sequencing the most valuable type-strain genomes for metagenomic binning, comparative biology and taxonomic classification.</title>
        <authorList>
            <person name="Goeker M."/>
        </authorList>
    </citation>
    <scope>NUCLEOTIDE SEQUENCE [LARGE SCALE GENOMIC DNA]</scope>
    <source>
        <strain evidence="3 4">DSM 103336</strain>
    </source>
</reference>
<dbReference type="Gene3D" id="3.40.50.1000">
    <property type="entry name" value="HAD superfamily/HAD-like"/>
    <property type="match status" value="1"/>
</dbReference>
<dbReference type="InterPro" id="IPR005519">
    <property type="entry name" value="Acid_phosphat_B-like"/>
</dbReference>
<dbReference type="SFLD" id="SFLDG01125">
    <property type="entry name" value="C1.1:_Acid_Phosphatase_Like"/>
    <property type="match status" value="1"/>
</dbReference>
<dbReference type="InterPro" id="IPR023214">
    <property type="entry name" value="HAD_sf"/>
</dbReference>
<gene>
    <name evidence="3" type="ORF">FHS99_000209</name>
</gene>
<evidence type="ECO:0000256" key="2">
    <source>
        <dbReference type="SAM" id="SignalP"/>
    </source>
</evidence>
<keyword evidence="3" id="KW-0449">Lipoprotein</keyword>
<protein>
    <submittedName>
        <fullName evidence="3">5'-nucleotidase (Lipoprotein e(P4) family)</fullName>
    </submittedName>
</protein>
<evidence type="ECO:0000313" key="4">
    <source>
        <dbReference type="Proteomes" id="UP000546701"/>
    </source>
</evidence>
<dbReference type="RefSeq" id="WP_229673680.1">
    <property type="nucleotide sequence ID" value="NZ_BMJP01000001.1"/>
</dbReference>
<name>A0A7W9BPH9_9SPHN</name>
<dbReference type="AlphaFoldDB" id="A0A7W9BPH9"/>
<accession>A0A7W9BPH9</accession>
<dbReference type="Proteomes" id="UP000546701">
    <property type="component" value="Unassembled WGS sequence"/>
</dbReference>
<sequence length="274" mass="28523">MRSFGLSCWVAAVTLSGCAATPAPVATVPAGMQYLYGSGEAAALSRQAYAGLADYVRASSRAAPVSVVEGAGPCGAKPRAIVLDVDETALLNLGYEYADGLAARPYDPARWERWERTGTRAVLPVPGAVDALAAVRAQGVTVIFNSNRNAATAQESRAAIEGAGLGPAVHGETLFLKGDAGGGSGKDARRRLVSERWCVIAMVGDQLGDFSDRFVGSAPVRRAAAQAAGTGERWGHGWFMLPNPVYGTGLAGTFDDVFPVDRRWADPAARKGAK</sequence>
<dbReference type="SFLD" id="SFLDS00003">
    <property type="entry name" value="Haloacid_Dehalogenase"/>
    <property type="match status" value="1"/>
</dbReference>
<keyword evidence="4" id="KW-1185">Reference proteome</keyword>
<dbReference type="PROSITE" id="PS51257">
    <property type="entry name" value="PROKAR_LIPOPROTEIN"/>
    <property type="match status" value="1"/>
</dbReference>
<keyword evidence="1 2" id="KW-0732">Signal</keyword>